<dbReference type="EMBL" id="JAUOZS010000001">
    <property type="protein sequence ID" value="MDT8903744.1"/>
    <property type="molecule type" value="Genomic_DNA"/>
</dbReference>
<accession>A0ABU3P3Y1</accession>
<reference evidence="1 2" key="1">
    <citation type="submission" date="2023-07" db="EMBL/GenBank/DDBJ databases">
        <title>The novel representative of Negativicutes class, Anaeroselena agilis gen. nov. sp. nov.</title>
        <authorList>
            <person name="Prokofeva M.I."/>
            <person name="Elcheninov A.G."/>
            <person name="Klyukina A."/>
            <person name="Kublanov I.V."/>
            <person name="Frolov E.N."/>
            <person name="Podosokorskaya O.A."/>
        </authorList>
    </citation>
    <scope>NUCLEOTIDE SEQUENCE [LARGE SCALE GENOMIC DNA]</scope>
    <source>
        <strain evidence="1 2">4137-cl</strain>
    </source>
</reference>
<dbReference type="InterPro" id="IPR037012">
    <property type="entry name" value="NanQ/TabA/YiaL_sf"/>
</dbReference>
<dbReference type="NCBIfam" id="TIGR00022">
    <property type="entry name" value="YhcH/YjgK/YiaL family protein"/>
    <property type="match status" value="1"/>
</dbReference>
<proteinExistence type="predicted"/>
<protein>
    <submittedName>
        <fullName evidence="1">YhcH/YjgK/YiaL family protein</fullName>
    </submittedName>
</protein>
<dbReference type="RefSeq" id="WP_413782190.1">
    <property type="nucleotide sequence ID" value="NZ_JAUOZS010000001.1"/>
</dbReference>
<dbReference type="InterPro" id="IPR004375">
    <property type="entry name" value="NanQ/TabA/YiaL"/>
</dbReference>
<comment type="caution">
    <text evidence="1">The sequence shown here is derived from an EMBL/GenBank/DDBJ whole genome shotgun (WGS) entry which is preliminary data.</text>
</comment>
<dbReference type="Pfam" id="PF04074">
    <property type="entry name" value="DUF386"/>
    <property type="match status" value="1"/>
</dbReference>
<dbReference type="Proteomes" id="UP001254848">
    <property type="component" value="Unassembled WGS sequence"/>
</dbReference>
<evidence type="ECO:0000313" key="2">
    <source>
        <dbReference type="Proteomes" id="UP001254848"/>
    </source>
</evidence>
<sequence>MILGHIGKLQHEKGLLPAALRTGLEYLATTDFSNVAAGKYELAGSDSYASVSEYTTDARENKKLEAHVKYADIQYIISGEETIGFDVLTDALAVKEDKLAEKDVIFYHAVPNETELKLTAGMYAIFFPWDVHRPGCASGAPGPVRKVVVKVRMDALK</sequence>
<dbReference type="SUPFAM" id="SSF51197">
    <property type="entry name" value="Clavaminate synthase-like"/>
    <property type="match status" value="1"/>
</dbReference>
<organism evidence="1 2">
    <name type="scientific">Anaeroselena agilis</name>
    <dbReference type="NCBI Taxonomy" id="3063788"/>
    <lineage>
        <taxon>Bacteria</taxon>
        <taxon>Bacillati</taxon>
        <taxon>Bacillota</taxon>
        <taxon>Negativicutes</taxon>
        <taxon>Acetonemataceae</taxon>
        <taxon>Anaeroselena</taxon>
    </lineage>
</organism>
<dbReference type="Gene3D" id="2.60.120.370">
    <property type="entry name" value="YhcH/YjgK/YiaL"/>
    <property type="match status" value="1"/>
</dbReference>
<evidence type="ECO:0000313" key="1">
    <source>
        <dbReference type="EMBL" id="MDT8903744.1"/>
    </source>
</evidence>
<name>A0ABU3P3Y1_9FIRM</name>
<keyword evidence="2" id="KW-1185">Reference proteome</keyword>
<gene>
    <name evidence="1" type="ORF">Q4T40_21150</name>
</gene>
<dbReference type="PANTHER" id="PTHR34986:SF1">
    <property type="entry name" value="PROTEIN YIAL"/>
    <property type="match status" value="1"/>
</dbReference>
<dbReference type="PANTHER" id="PTHR34986">
    <property type="entry name" value="EVOLVED BETA-GALACTOSIDASE SUBUNIT BETA"/>
    <property type="match status" value="1"/>
</dbReference>